<dbReference type="RefSeq" id="WP_280572826.1">
    <property type="nucleotide sequence ID" value="NZ_JARXRM010000016.1"/>
</dbReference>
<accession>A0ABT6J721</accession>
<gene>
    <name evidence="1" type="ORF">QFW77_03160</name>
</gene>
<protein>
    <submittedName>
        <fullName evidence="1">Uncharacterized protein</fullName>
    </submittedName>
</protein>
<proteinExistence type="predicted"/>
<dbReference type="Proteomes" id="UP001156940">
    <property type="component" value="Unassembled WGS sequence"/>
</dbReference>
<keyword evidence="2" id="KW-1185">Reference proteome</keyword>
<comment type="caution">
    <text evidence="1">The sequence shown here is derived from an EMBL/GenBank/DDBJ whole genome shotgun (WGS) entry which is preliminary data.</text>
</comment>
<organism evidence="1 2">
    <name type="scientific">Luteimonas endophytica</name>
    <dbReference type="NCBI Taxonomy" id="3042023"/>
    <lineage>
        <taxon>Bacteria</taxon>
        <taxon>Pseudomonadati</taxon>
        <taxon>Pseudomonadota</taxon>
        <taxon>Gammaproteobacteria</taxon>
        <taxon>Lysobacterales</taxon>
        <taxon>Lysobacteraceae</taxon>
        <taxon>Luteimonas</taxon>
    </lineage>
</organism>
<reference evidence="1 2" key="1">
    <citation type="submission" date="2023-04" db="EMBL/GenBank/DDBJ databases">
        <title>Luteimonas endophyticus RD2P54.</title>
        <authorList>
            <person name="Sun J.-Q."/>
        </authorList>
    </citation>
    <scope>NUCLEOTIDE SEQUENCE [LARGE SCALE GENOMIC DNA]</scope>
    <source>
        <strain evidence="1 2">RD2P54</strain>
    </source>
</reference>
<sequence length="109" mass="12197">MSDESQDSHWKLELRYGRRVTPYKHFTVIADGLAGELTDGFECRAGPAIMTMKTWASDADESADMARSIGRQIGFSVTGRIEIYETEAERAPGEHPHGYDIKFVPYGPD</sequence>
<evidence type="ECO:0000313" key="2">
    <source>
        <dbReference type="Proteomes" id="UP001156940"/>
    </source>
</evidence>
<dbReference type="EMBL" id="JARXRM010000016">
    <property type="protein sequence ID" value="MDH5821993.1"/>
    <property type="molecule type" value="Genomic_DNA"/>
</dbReference>
<evidence type="ECO:0000313" key="1">
    <source>
        <dbReference type="EMBL" id="MDH5821993.1"/>
    </source>
</evidence>
<name>A0ABT6J721_9GAMM</name>